<dbReference type="InterPro" id="IPR002915">
    <property type="entry name" value="DeoC/FbaB/LacD_aldolase"/>
</dbReference>
<gene>
    <name evidence="8" type="ORF">PRZ48_008474</name>
</gene>
<keyword evidence="5" id="KW-0704">Schiff base</keyword>
<evidence type="ECO:0000256" key="5">
    <source>
        <dbReference type="ARBA" id="ARBA00023270"/>
    </source>
</evidence>
<dbReference type="Pfam" id="PF01791">
    <property type="entry name" value="DeoC"/>
    <property type="match status" value="1"/>
</dbReference>
<reference evidence="8 9" key="1">
    <citation type="journal article" date="2023" name="G3 (Bethesda)">
        <title>A chromosome-level genome assembly of Zasmidium syzygii isolated from banana leaves.</title>
        <authorList>
            <person name="van Westerhoven A.C."/>
            <person name="Mehrabi R."/>
            <person name="Talebi R."/>
            <person name="Steentjes M.B.F."/>
            <person name="Corcolon B."/>
            <person name="Chong P.A."/>
            <person name="Kema G.H.J."/>
            <person name="Seidl M.F."/>
        </authorList>
    </citation>
    <scope>NUCLEOTIDE SEQUENCE [LARGE SCALE GENOMIC DNA]</scope>
    <source>
        <strain evidence="8 9">P124</strain>
    </source>
</reference>
<dbReference type="EC" id="4.1.2.4" evidence="2"/>
<proteinExistence type="inferred from homology"/>
<keyword evidence="9" id="KW-1185">Reference proteome</keyword>
<keyword evidence="4" id="KW-0456">Lyase</keyword>
<evidence type="ECO:0000256" key="6">
    <source>
        <dbReference type="ARBA" id="ARBA00032755"/>
    </source>
</evidence>
<evidence type="ECO:0000313" key="9">
    <source>
        <dbReference type="Proteomes" id="UP001305779"/>
    </source>
</evidence>
<protein>
    <recommendedName>
        <fullName evidence="2">deoxyribose-phosphate aldolase</fullName>
        <ecNumber evidence="2">4.1.2.4</ecNumber>
    </recommendedName>
    <alternativeName>
        <fullName evidence="6">2-deoxy-D-ribose 5-phosphate aldolase</fullName>
    </alternativeName>
</protein>
<dbReference type="InterPro" id="IPR011343">
    <property type="entry name" value="DeoC"/>
</dbReference>
<dbReference type="SUPFAM" id="SSF51569">
    <property type="entry name" value="Aldolase"/>
    <property type="match status" value="1"/>
</dbReference>
<dbReference type="NCBIfam" id="TIGR00126">
    <property type="entry name" value="deoC"/>
    <property type="match status" value="1"/>
</dbReference>
<evidence type="ECO:0000313" key="8">
    <source>
        <dbReference type="EMBL" id="KAK4500285.1"/>
    </source>
</evidence>
<evidence type="ECO:0000256" key="1">
    <source>
        <dbReference type="ARBA" id="ARBA00010936"/>
    </source>
</evidence>
<comment type="caution">
    <text evidence="8">The sequence shown here is derived from an EMBL/GenBank/DDBJ whole genome shotgun (WGS) entry which is preliminary data.</text>
</comment>
<organism evidence="8 9">
    <name type="scientific">Zasmidium cellare</name>
    <name type="common">Wine cellar mold</name>
    <name type="synonym">Racodium cellare</name>
    <dbReference type="NCBI Taxonomy" id="395010"/>
    <lineage>
        <taxon>Eukaryota</taxon>
        <taxon>Fungi</taxon>
        <taxon>Dikarya</taxon>
        <taxon>Ascomycota</taxon>
        <taxon>Pezizomycotina</taxon>
        <taxon>Dothideomycetes</taxon>
        <taxon>Dothideomycetidae</taxon>
        <taxon>Mycosphaerellales</taxon>
        <taxon>Mycosphaerellaceae</taxon>
        <taxon>Zasmidium</taxon>
    </lineage>
</organism>
<dbReference type="HAMAP" id="MF_00114">
    <property type="entry name" value="DeoC_type1"/>
    <property type="match status" value="1"/>
</dbReference>
<dbReference type="EMBL" id="JAXOVC010000006">
    <property type="protein sequence ID" value="KAK4500285.1"/>
    <property type="molecule type" value="Genomic_DNA"/>
</dbReference>
<accession>A0ABR0EFL2</accession>
<dbReference type="InterPro" id="IPR013785">
    <property type="entry name" value="Aldolase_TIM"/>
</dbReference>
<evidence type="ECO:0000256" key="4">
    <source>
        <dbReference type="ARBA" id="ARBA00023239"/>
    </source>
</evidence>
<dbReference type="SMART" id="SM01133">
    <property type="entry name" value="DeoC"/>
    <property type="match status" value="1"/>
</dbReference>
<dbReference type="Gene3D" id="3.20.20.70">
    <property type="entry name" value="Aldolase class I"/>
    <property type="match status" value="1"/>
</dbReference>
<dbReference type="PIRSF" id="PIRSF001357">
    <property type="entry name" value="DeoC"/>
    <property type="match status" value="1"/>
</dbReference>
<keyword evidence="3" id="KW-0963">Cytoplasm</keyword>
<dbReference type="PANTHER" id="PTHR10889">
    <property type="entry name" value="DEOXYRIBOSE-PHOSPHATE ALDOLASE"/>
    <property type="match status" value="1"/>
</dbReference>
<evidence type="ECO:0000256" key="2">
    <source>
        <dbReference type="ARBA" id="ARBA00012515"/>
    </source>
</evidence>
<dbReference type="InterPro" id="IPR028581">
    <property type="entry name" value="DeoC_typeI"/>
</dbReference>
<evidence type="ECO:0000256" key="7">
    <source>
        <dbReference type="ARBA" id="ARBA00048791"/>
    </source>
</evidence>
<dbReference type="CDD" id="cd00959">
    <property type="entry name" value="DeoC"/>
    <property type="match status" value="1"/>
</dbReference>
<comment type="catalytic activity">
    <reaction evidence="7">
        <text>2-deoxy-D-ribose 5-phosphate = D-glyceraldehyde 3-phosphate + acetaldehyde</text>
        <dbReference type="Rhea" id="RHEA:12821"/>
        <dbReference type="ChEBI" id="CHEBI:15343"/>
        <dbReference type="ChEBI" id="CHEBI:59776"/>
        <dbReference type="ChEBI" id="CHEBI:62877"/>
        <dbReference type="EC" id="4.1.2.4"/>
    </reaction>
</comment>
<name>A0ABR0EFL2_ZASCE</name>
<evidence type="ECO:0000256" key="3">
    <source>
        <dbReference type="ARBA" id="ARBA00022490"/>
    </source>
</evidence>
<dbReference type="Proteomes" id="UP001305779">
    <property type="component" value="Unassembled WGS sequence"/>
</dbReference>
<comment type="similarity">
    <text evidence="1">Belongs to the DeoC/FbaB aldolase family. DeoC type 1 subfamily.</text>
</comment>
<dbReference type="PANTHER" id="PTHR10889:SF1">
    <property type="entry name" value="DEOXYRIBOSE-PHOSPHATE ALDOLASE"/>
    <property type="match status" value="1"/>
</dbReference>
<sequence length="263" mass="28192">MSRTPPKTPASVPLLAKTIDHSLLHPTLTDTALQAGLTLCKKHAVAAACVKPYHVALAKGFLRNTSVLVCAVIAFPHGNSATEIKIAEAELAVRHGADEVDMVVNVGKVLSGEWGYVQEEIGRVNDVVVQGGAILKVIFENDYLDPEHIGRLCEICSEVGVAFVKTSTGYGFVKREDGLYSYQGATVGDLRLMRERSKGSVQIKAAGGVRTLDDLLHVRALGVTRIGATATEAILEEAVKRGIGEEVKMVVFEPMQEARNGGY</sequence>